<dbReference type="PANTHER" id="PTHR38248:SF2">
    <property type="entry name" value="FUNK1 11"/>
    <property type="match status" value="1"/>
</dbReference>
<evidence type="ECO:0000313" key="2">
    <source>
        <dbReference type="EMBL" id="OBZ74426.1"/>
    </source>
</evidence>
<dbReference type="Pfam" id="PF17667">
    <property type="entry name" value="Pkinase_fungal"/>
    <property type="match status" value="1"/>
</dbReference>
<accession>A0A1C7MDI1</accession>
<dbReference type="InterPro" id="IPR040976">
    <property type="entry name" value="Pkinase_fungal"/>
</dbReference>
<feature type="domain" description="Fungal-type protein kinase" evidence="1">
    <location>
        <begin position="402"/>
        <end position="630"/>
    </location>
</feature>
<proteinExistence type="predicted"/>
<gene>
    <name evidence="2" type="ORF">A0H81_05534</name>
</gene>
<sequence length="733" mass="82221">MPPPSTPARRPLGNAATDYPIVDSPYSRNSVHIPSSGLRRQSELESIIAEELRDATFEGSNVQNIFFPDVPAQLVNDIFDILARNSENISPSNWPRTRTEATFYGPVAQLLNDIISRAESLMPAAHSFYKGLRFHAFNRTVREIAPGSKAPLKPDLVGSRTSIADVKPSWKDIDFAVEVKDNWGDMVAQAGTYVLNQNIFVPNRLFTLAILFNHNTSEFRFAFYQPSGVVSTPRLALKTREGSRAIISAIAGMILWEDAAAAGFDASYDGKHFALPSKPEDRLVLQTINCLCLRNSILGRNTGVYVVTPQISVEQDRTTKQSPDVDAEATHNLPSHLTKNLPLPSVRAARRSPRIKEKGERILRSDPFPRRKAKFTNIPEEVKPVNPMRGELLRAQPLPPSWKADRPLPPETLLKKSWPLCSRANMEGTMFEAVHGQFGLPELVQWYNVESLDGKHDFNSTEYLEKIENRVGWGITTDGNAKPEIRRHVRALFSTVGKNISTAEGPRQLVTALAHAMLGHANLFFGGYLHRDVSSGNIVIPPEPQTQDTQQLNEQFPGLLAEGTKCEGMLIDGDQAIQWSDIGRDIASHRSGTLPFVSLRLLDEWTVDQFPVPTAIDDLESWIWILIYVVFQVLEDRKILLTSGAKSSIQRSLQESHSLPRTHPHFLPLISLLRNWTQIASQARVVVSDDFEVPMNKQDEYMMFVQKTYKQYLEAALHVHFPTETSWDYLSAA</sequence>
<protein>
    <recommendedName>
        <fullName evidence="1">Fungal-type protein kinase domain-containing protein</fullName>
    </recommendedName>
</protein>
<evidence type="ECO:0000259" key="1">
    <source>
        <dbReference type="Pfam" id="PF17667"/>
    </source>
</evidence>
<dbReference type="Proteomes" id="UP000092993">
    <property type="component" value="Unassembled WGS sequence"/>
</dbReference>
<reference evidence="2 3" key="1">
    <citation type="submission" date="2016-03" db="EMBL/GenBank/DDBJ databases">
        <title>Whole genome sequencing of Grifola frondosa 9006-11.</title>
        <authorList>
            <person name="Min B."/>
            <person name="Park H."/>
            <person name="Kim J.-G."/>
            <person name="Cho H."/>
            <person name="Oh Y.-L."/>
            <person name="Kong W.-S."/>
            <person name="Choi I.-G."/>
        </authorList>
    </citation>
    <scope>NUCLEOTIDE SEQUENCE [LARGE SCALE GENOMIC DNA]</scope>
    <source>
        <strain evidence="2 3">9006-11</strain>
    </source>
</reference>
<dbReference type="OMA" id="RTEDDAY"/>
<dbReference type="OrthoDB" id="2757404at2759"/>
<dbReference type="PANTHER" id="PTHR38248">
    <property type="entry name" value="FUNK1 6"/>
    <property type="match status" value="1"/>
</dbReference>
<dbReference type="EMBL" id="LUGG01000005">
    <property type="protein sequence ID" value="OBZ74426.1"/>
    <property type="molecule type" value="Genomic_DNA"/>
</dbReference>
<evidence type="ECO:0000313" key="3">
    <source>
        <dbReference type="Proteomes" id="UP000092993"/>
    </source>
</evidence>
<comment type="caution">
    <text evidence="2">The sequence shown here is derived from an EMBL/GenBank/DDBJ whole genome shotgun (WGS) entry which is preliminary data.</text>
</comment>
<organism evidence="2 3">
    <name type="scientific">Grifola frondosa</name>
    <name type="common">Maitake</name>
    <name type="synonym">Polyporus frondosus</name>
    <dbReference type="NCBI Taxonomy" id="5627"/>
    <lineage>
        <taxon>Eukaryota</taxon>
        <taxon>Fungi</taxon>
        <taxon>Dikarya</taxon>
        <taxon>Basidiomycota</taxon>
        <taxon>Agaricomycotina</taxon>
        <taxon>Agaricomycetes</taxon>
        <taxon>Polyporales</taxon>
        <taxon>Grifolaceae</taxon>
        <taxon>Grifola</taxon>
    </lineage>
</organism>
<name>A0A1C7MDI1_GRIFR</name>
<keyword evidence="3" id="KW-1185">Reference proteome</keyword>
<dbReference type="AlphaFoldDB" id="A0A1C7MDI1"/>